<dbReference type="Proteomes" id="UP001165444">
    <property type="component" value="Unassembled WGS sequence"/>
</dbReference>
<evidence type="ECO:0000313" key="5">
    <source>
        <dbReference type="EMBL" id="MCJ2381358.1"/>
    </source>
</evidence>
<dbReference type="InterPro" id="IPR009057">
    <property type="entry name" value="Homeodomain-like_sf"/>
</dbReference>
<dbReference type="PANTHER" id="PTHR43280">
    <property type="entry name" value="ARAC-FAMILY TRANSCRIPTIONAL REGULATOR"/>
    <property type="match status" value="1"/>
</dbReference>
<dbReference type="RefSeq" id="WP_243325684.1">
    <property type="nucleotide sequence ID" value="NZ_JAKZMM010000031.1"/>
</dbReference>
<name>A0ABT0C2W5_9BACT</name>
<proteinExistence type="predicted"/>
<keyword evidence="6" id="KW-1185">Reference proteome</keyword>
<dbReference type="SUPFAM" id="SSF46689">
    <property type="entry name" value="Homeodomain-like"/>
    <property type="match status" value="2"/>
</dbReference>
<reference evidence="5 6" key="1">
    <citation type="submission" date="2022-03" db="EMBL/GenBank/DDBJ databases">
        <title>Parabacteroides sp. nov. isolated from swine feces.</title>
        <authorList>
            <person name="Bak J.E."/>
        </authorList>
    </citation>
    <scope>NUCLEOTIDE SEQUENCE [LARGE SCALE GENOMIC DNA]</scope>
    <source>
        <strain evidence="5 6">AGMB00274</strain>
    </source>
</reference>
<keyword evidence="1" id="KW-0805">Transcription regulation</keyword>
<feature type="domain" description="HTH araC/xylS-type" evidence="4">
    <location>
        <begin position="197"/>
        <end position="295"/>
    </location>
</feature>
<evidence type="ECO:0000256" key="2">
    <source>
        <dbReference type="ARBA" id="ARBA00023125"/>
    </source>
</evidence>
<keyword evidence="2" id="KW-0238">DNA-binding</keyword>
<organism evidence="5 6">
    <name type="scientific">Parabacteroides faecalis</name>
    <dbReference type="NCBI Taxonomy" id="2924040"/>
    <lineage>
        <taxon>Bacteria</taxon>
        <taxon>Pseudomonadati</taxon>
        <taxon>Bacteroidota</taxon>
        <taxon>Bacteroidia</taxon>
        <taxon>Bacteroidales</taxon>
        <taxon>Tannerellaceae</taxon>
        <taxon>Parabacteroides</taxon>
    </lineage>
</organism>
<protein>
    <submittedName>
        <fullName evidence="5">AraC family transcriptional regulator</fullName>
    </submittedName>
</protein>
<dbReference type="Pfam" id="PF02311">
    <property type="entry name" value="AraC_binding"/>
    <property type="match status" value="1"/>
</dbReference>
<dbReference type="InterPro" id="IPR037923">
    <property type="entry name" value="HTH-like"/>
</dbReference>
<dbReference type="Gene3D" id="2.60.120.10">
    <property type="entry name" value="Jelly Rolls"/>
    <property type="match status" value="1"/>
</dbReference>
<dbReference type="InterPro" id="IPR003313">
    <property type="entry name" value="AraC-bd"/>
</dbReference>
<dbReference type="EMBL" id="JAKZMM010000031">
    <property type="protein sequence ID" value="MCJ2381358.1"/>
    <property type="molecule type" value="Genomic_DNA"/>
</dbReference>
<accession>A0ABT0C2W5</accession>
<keyword evidence="3" id="KW-0804">Transcription</keyword>
<dbReference type="SMART" id="SM00342">
    <property type="entry name" value="HTH_ARAC"/>
    <property type="match status" value="1"/>
</dbReference>
<dbReference type="Gene3D" id="1.10.10.60">
    <property type="entry name" value="Homeodomain-like"/>
    <property type="match status" value="2"/>
</dbReference>
<dbReference type="PROSITE" id="PS01124">
    <property type="entry name" value="HTH_ARAC_FAMILY_2"/>
    <property type="match status" value="1"/>
</dbReference>
<dbReference type="Pfam" id="PF12833">
    <property type="entry name" value="HTH_18"/>
    <property type="match status" value="1"/>
</dbReference>
<evidence type="ECO:0000313" key="6">
    <source>
        <dbReference type="Proteomes" id="UP001165444"/>
    </source>
</evidence>
<gene>
    <name evidence="5" type="ORF">MUN53_12180</name>
</gene>
<dbReference type="InterPro" id="IPR018060">
    <property type="entry name" value="HTH_AraC"/>
</dbReference>
<evidence type="ECO:0000256" key="3">
    <source>
        <dbReference type="ARBA" id="ARBA00023163"/>
    </source>
</evidence>
<dbReference type="InterPro" id="IPR014710">
    <property type="entry name" value="RmlC-like_jellyroll"/>
</dbReference>
<comment type="caution">
    <text evidence="5">The sequence shown here is derived from an EMBL/GenBank/DDBJ whole genome shotgun (WGS) entry which is preliminary data.</text>
</comment>
<sequence>MFAKNGEMQQTDLLNRKSLSILYTDYVSVGTWWNFQDVISPFNRLYLVTDGYAAVHIRGQRMELSAGDLFLIPKFTFHSYTCEQRMTHYYICFTDEIVGGRSLFQSSALQLKQRATELDYLLMQRFFQLNPDRKLPSVDPKVYDNQKNLFKCKEDFPETNPVKELESNGILLQLFSRFITAESLSGVERTHSCEKMDTVIQYIHQHLGERIFVTDLATLACLTPDHFSKVFKRVMGLPPCEYILEKRIQRAQTLLLTSDLSISAIADKVGIPDLSQFSRLFTRLLHCSPREYRKRLLL</sequence>
<dbReference type="PANTHER" id="PTHR43280:SF28">
    <property type="entry name" value="HTH-TYPE TRANSCRIPTIONAL ACTIVATOR RHAS"/>
    <property type="match status" value="1"/>
</dbReference>
<evidence type="ECO:0000259" key="4">
    <source>
        <dbReference type="PROSITE" id="PS01124"/>
    </source>
</evidence>
<evidence type="ECO:0000256" key="1">
    <source>
        <dbReference type="ARBA" id="ARBA00023015"/>
    </source>
</evidence>
<dbReference type="SUPFAM" id="SSF51215">
    <property type="entry name" value="Regulatory protein AraC"/>
    <property type="match status" value="1"/>
</dbReference>